<dbReference type="PANTHER" id="PTHR33308:SF9">
    <property type="entry name" value="PEPTIDOGLYCAN HYDROLASE FLGJ"/>
    <property type="match status" value="1"/>
</dbReference>
<accession>A0A6S6T1G7</accession>
<dbReference type="InterPro" id="IPR002901">
    <property type="entry name" value="MGlyc_endo_b_GlcNAc-like_dom"/>
</dbReference>
<dbReference type="AlphaFoldDB" id="A0A6S6T1G7"/>
<dbReference type="Gene3D" id="1.10.530.10">
    <property type="match status" value="1"/>
</dbReference>
<organism evidence="4">
    <name type="scientific">uncultured Aureispira sp</name>
    <dbReference type="NCBI Taxonomy" id="1331704"/>
    <lineage>
        <taxon>Bacteria</taxon>
        <taxon>Pseudomonadati</taxon>
        <taxon>Bacteroidota</taxon>
        <taxon>Saprospiria</taxon>
        <taxon>Saprospirales</taxon>
        <taxon>Saprospiraceae</taxon>
        <taxon>Aureispira</taxon>
        <taxon>environmental samples</taxon>
    </lineage>
</organism>
<evidence type="ECO:0000259" key="3">
    <source>
        <dbReference type="SMART" id="SM00047"/>
    </source>
</evidence>
<dbReference type="InterPro" id="IPR051056">
    <property type="entry name" value="Glycosyl_Hydrolase_73"/>
</dbReference>
<keyword evidence="2" id="KW-1133">Transmembrane helix</keyword>
<feature type="transmembrane region" description="Helical" evidence="2">
    <location>
        <begin position="24"/>
        <end position="41"/>
    </location>
</feature>
<reference evidence="4" key="1">
    <citation type="submission" date="2020-01" db="EMBL/GenBank/DDBJ databases">
        <authorList>
            <person name="Meier V. D."/>
            <person name="Meier V D."/>
        </authorList>
    </citation>
    <scope>NUCLEOTIDE SEQUENCE</scope>
    <source>
        <strain evidence="4">HLG_WM_MAG_10</strain>
    </source>
</reference>
<gene>
    <name evidence="4" type="ORF">HELGO_WM37468</name>
</gene>
<evidence type="ECO:0000313" key="4">
    <source>
        <dbReference type="EMBL" id="CAA6810605.1"/>
    </source>
</evidence>
<proteinExistence type="predicted"/>
<keyword evidence="1" id="KW-0378">Hydrolase</keyword>
<evidence type="ECO:0000256" key="1">
    <source>
        <dbReference type="ARBA" id="ARBA00022801"/>
    </source>
</evidence>
<sequence length="291" mass="32797">MNNQNLIVLKQKTQSYWYIIKPKLKLVAVRFAFVFLLFLLVSNQEISFHIHIGTPAAVAYSTPPEQGRVLNANIIEVPKRWWQQIKEEKNDIRNGLNLANAATAVGAALSVAEQEAAAKYSNLGFILNPTYATRKGVDPKIVAFKNQKCHDYIELYVSTAQEEANLYGIPVAITLAQGLLESNAGDSKLARNDNNHFGIKCKSKCVGCRCANYTDDSKYDMFRVFDSAWYSFREHSNLLMGARYKHLTNLPKTAYKNWAHGLEAAGYATDKQYGEKLIGIIEALQLYKYDV</sequence>
<dbReference type="GO" id="GO:0004040">
    <property type="term" value="F:amidase activity"/>
    <property type="evidence" value="ECO:0007669"/>
    <property type="project" value="InterPro"/>
</dbReference>
<protein>
    <submittedName>
        <fullName evidence="4">Hemagglutinin</fullName>
    </submittedName>
</protein>
<dbReference type="EMBL" id="CACVAQ010000168">
    <property type="protein sequence ID" value="CAA6810605.1"/>
    <property type="molecule type" value="Genomic_DNA"/>
</dbReference>
<feature type="domain" description="Mannosyl-glycoprotein endo-beta-N-acetylglucosamidase-like" evidence="3">
    <location>
        <begin position="140"/>
        <end position="290"/>
    </location>
</feature>
<keyword evidence="2" id="KW-0472">Membrane</keyword>
<name>A0A6S6T1G7_9BACT</name>
<evidence type="ECO:0000256" key="2">
    <source>
        <dbReference type="SAM" id="Phobius"/>
    </source>
</evidence>
<dbReference type="PANTHER" id="PTHR33308">
    <property type="entry name" value="PEPTIDOGLYCAN HYDROLASE FLGJ"/>
    <property type="match status" value="1"/>
</dbReference>
<keyword evidence="2" id="KW-0812">Transmembrane</keyword>
<dbReference type="Pfam" id="PF01832">
    <property type="entry name" value="Glucosaminidase"/>
    <property type="match status" value="1"/>
</dbReference>
<dbReference type="SMART" id="SM00047">
    <property type="entry name" value="LYZ2"/>
    <property type="match status" value="1"/>
</dbReference>